<dbReference type="EMBL" id="NMUL01000011">
    <property type="protein sequence ID" value="OXM68220.1"/>
    <property type="molecule type" value="Genomic_DNA"/>
</dbReference>
<dbReference type="SUPFAM" id="SSF53822">
    <property type="entry name" value="Periplasmic binding protein-like I"/>
    <property type="match status" value="1"/>
</dbReference>
<protein>
    <recommendedName>
        <fullName evidence="6">Leucine-binding protein domain-containing protein</fullName>
    </recommendedName>
</protein>
<sequence length="397" mass="40724">MTPATADNGVSPMHRPGIRRLLASMTLLAAGAAAACNAPGSSSSSPSDTSGPIKIAVVNAQSGQLSSLGAWEYKGAKLAVDQWNAKGGVNGRKVQLDVFDDAGDPTVGTNLARKISSEGYIAMIGTAESAVTVAMSPVLQQAKIPSITSGQSPAIIAVKSPFQFLNGPTSTTYDETLAKYLVDQKGQKNIAFITNNGSYGKGEHDAFGKALAGRGVTPVDNQVVTTDQKDFSAALTSIRQKNPQVLFVGTEEVEAGLIVKQARELGITATIAGAAPMGTSVYLTTAGASNAEGTVVSSPYLSNETSDAARQFAQAYKTAYNEDAELHGAKAFDGTNIFLTALKTSNGATGQQLADAIRGTKYPGLLGNFTFDQTGVGIHATAIGVMTGGKLVAAPAS</sequence>
<accession>A0A229TB48</accession>
<feature type="domain" description="Leucine-binding protein" evidence="6">
    <location>
        <begin position="52"/>
        <end position="388"/>
    </location>
</feature>
<dbReference type="GO" id="GO:0006865">
    <property type="term" value="P:amino acid transport"/>
    <property type="evidence" value="ECO:0007669"/>
    <property type="project" value="UniProtKB-KW"/>
</dbReference>
<evidence type="ECO:0000313" key="8">
    <source>
        <dbReference type="Proteomes" id="UP000215199"/>
    </source>
</evidence>
<gene>
    <name evidence="7" type="ORF">CF165_13810</name>
</gene>
<dbReference type="PANTHER" id="PTHR30483">
    <property type="entry name" value="LEUCINE-SPECIFIC-BINDING PROTEIN"/>
    <property type="match status" value="1"/>
</dbReference>
<evidence type="ECO:0000259" key="6">
    <source>
        <dbReference type="Pfam" id="PF13458"/>
    </source>
</evidence>
<evidence type="ECO:0000256" key="1">
    <source>
        <dbReference type="ARBA" id="ARBA00010062"/>
    </source>
</evidence>
<evidence type="ECO:0000256" key="3">
    <source>
        <dbReference type="ARBA" id="ARBA00022729"/>
    </source>
</evidence>
<feature type="chain" id="PRO_5039047591" description="Leucine-binding protein domain-containing protein" evidence="5">
    <location>
        <begin position="36"/>
        <end position="397"/>
    </location>
</feature>
<dbReference type="Proteomes" id="UP000215199">
    <property type="component" value="Unassembled WGS sequence"/>
</dbReference>
<dbReference type="InterPro" id="IPR028082">
    <property type="entry name" value="Peripla_BP_I"/>
</dbReference>
<dbReference type="Gene3D" id="3.40.50.2300">
    <property type="match status" value="2"/>
</dbReference>
<organism evidence="7 8">
    <name type="scientific">Amycolatopsis vastitatis</name>
    <dbReference type="NCBI Taxonomy" id="1905142"/>
    <lineage>
        <taxon>Bacteria</taxon>
        <taxon>Bacillati</taxon>
        <taxon>Actinomycetota</taxon>
        <taxon>Actinomycetes</taxon>
        <taxon>Pseudonocardiales</taxon>
        <taxon>Pseudonocardiaceae</taxon>
        <taxon>Amycolatopsis</taxon>
    </lineage>
</organism>
<evidence type="ECO:0000256" key="5">
    <source>
        <dbReference type="SAM" id="SignalP"/>
    </source>
</evidence>
<feature type="signal peptide" evidence="5">
    <location>
        <begin position="1"/>
        <end position="35"/>
    </location>
</feature>
<evidence type="ECO:0000256" key="2">
    <source>
        <dbReference type="ARBA" id="ARBA00022448"/>
    </source>
</evidence>
<dbReference type="PRINTS" id="PR00337">
    <property type="entry name" value="LEUILEVALBP"/>
</dbReference>
<dbReference type="AlphaFoldDB" id="A0A229TB48"/>
<evidence type="ECO:0000313" key="7">
    <source>
        <dbReference type="EMBL" id="OXM68220.1"/>
    </source>
</evidence>
<evidence type="ECO:0000256" key="4">
    <source>
        <dbReference type="ARBA" id="ARBA00022970"/>
    </source>
</evidence>
<keyword evidence="4" id="KW-0029">Amino-acid transport</keyword>
<dbReference type="InterPro" id="IPR028081">
    <property type="entry name" value="Leu-bd"/>
</dbReference>
<name>A0A229TB48_9PSEU</name>
<dbReference type="InterPro" id="IPR051010">
    <property type="entry name" value="BCAA_transport"/>
</dbReference>
<keyword evidence="2" id="KW-0813">Transport</keyword>
<dbReference type="PANTHER" id="PTHR30483:SF6">
    <property type="entry name" value="PERIPLASMIC BINDING PROTEIN OF ABC TRANSPORTER FOR NATURAL AMINO ACIDS"/>
    <property type="match status" value="1"/>
</dbReference>
<keyword evidence="3 5" id="KW-0732">Signal</keyword>
<reference evidence="8" key="1">
    <citation type="submission" date="2017-07" db="EMBL/GenBank/DDBJ databases">
        <title>Comparative genome mining reveals phylogenetic distribution patterns of secondary metabolites in Amycolatopsis.</title>
        <authorList>
            <person name="Adamek M."/>
            <person name="Alanjary M."/>
            <person name="Sales-Ortells H."/>
            <person name="Goodfellow M."/>
            <person name="Bull A.T."/>
            <person name="Kalinowski J."/>
            <person name="Ziemert N."/>
        </authorList>
    </citation>
    <scope>NUCLEOTIDE SEQUENCE [LARGE SCALE GENOMIC DNA]</scope>
    <source>
        <strain evidence="8">H5</strain>
    </source>
</reference>
<comment type="caution">
    <text evidence="7">The sequence shown here is derived from an EMBL/GenBank/DDBJ whole genome shotgun (WGS) entry which is preliminary data.</text>
</comment>
<dbReference type="Pfam" id="PF13458">
    <property type="entry name" value="Peripla_BP_6"/>
    <property type="match status" value="1"/>
</dbReference>
<comment type="similarity">
    <text evidence="1">Belongs to the leucine-binding protein family.</text>
</comment>
<keyword evidence="8" id="KW-1185">Reference proteome</keyword>
<dbReference type="InterPro" id="IPR000709">
    <property type="entry name" value="Leu_Ile_Val-bd"/>
</dbReference>
<proteinExistence type="inferred from homology"/>